<dbReference type="OrthoDB" id="9811330at2"/>
<dbReference type="STRING" id="225324.SAMN02745126_00090"/>
<organism evidence="2 3">
    <name type="scientific">Enhydrobacter aerosaccus</name>
    <dbReference type="NCBI Taxonomy" id="225324"/>
    <lineage>
        <taxon>Bacteria</taxon>
        <taxon>Pseudomonadati</taxon>
        <taxon>Pseudomonadota</taxon>
        <taxon>Alphaproteobacteria</taxon>
        <taxon>Hyphomicrobiales</taxon>
        <taxon>Enhydrobacter</taxon>
    </lineage>
</organism>
<gene>
    <name evidence="2" type="ORF">SAMN02745126_00090</name>
</gene>
<dbReference type="EMBL" id="FUWJ01000001">
    <property type="protein sequence ID" value="SJZ30859.1"/>
    <property type="molecule type" value="Genomic_DNA"/>
</dbReference>
<dbReference type="AlphaFoldDB" id="A0A1T4JL27"/>
<accession>A0A1T4JL27</accession>
<feature type="domain" description="T6SS Transcription factor RovC-like DNA binding" evidence="1">
    <location>
        <begin position="15"/>
        <end position="87"/>
    </location>
</feature>
<evidence type="ECO:0000259" key="1">
    <source>
        <dbReference type="Pfam" id="PF10074"/>
    </source>
</evidence>
<evidence type="ECO:0000313" key="3">
    <source>
        <dbReference type="Proteomes" id="UP000190092"/>
    </source>
</evidence>
<sequence>MVARRHNQPIADDVPWSDSITAYDEAHLVVYLRLLDATADGASKNEMAKIILGIDPAKEPQRAERVVDSHLRRARWMSRVGYRHLLRG</sequence>
<protein>
    <submittedName>
        <fullName evidence="2">Uncharacterized conserved protein</fullName>
    </submittedName>
</protein>
<reference evidence="3" key="1">
    <citation type="submission" date="2017-02" db="EMBL/GenBank/DDBJ databases">
        <authorList>
            <person name="Varghese N."/>
            <person name="Submissions S."/>
        </authorList>
    </citation>
    <scope>NUCLEOTIDE SEQUENCE [LARGE SCALE GENOMIC DNA]</scope>
    <source>
        <strain evidence="3">ATCC 27094</strain>
    </source>
</reference>
<dbReference type="InterPro" id="IPR018754">
    <property type="entry name" value="RovC-like_DNA-bd"/>
</dbReference>
<keyword evidence="3" id="KW-1185">Reference proteome</keyword>
<dbReference type="RefSeq" id="WP_085931867.1">
    <property type="nucleotide sequence ID" value="NZ_FUWJ01000001.1"/>
</dbReference>
<name>A0A1T4JL27_9HYPH</name>
<dbReference type="Proteomes" id="UP000190092">
    <property type="component" value="Unassembled WGS sequence"/>
</dbReference>
<proteinExistence type="predicted"/>
<evidence type="ECO:0000313" key="2">
    <source>
        <dbReference type="EMBL" id="SJZ30859.1"/>
    </source>
</evidence>
<dbReference type="Pfam" id="PF10074">
    <property type="entry name" value="RovC_DNA-bd"/>
    <property type="match status" value="1"/>
</dbReference>